<dbReference type="InterPro" id="IPR001452">
    <property type="entry name" value="SH3_domain"/>
</dbReference>
<feature type="region of interest" description="Disordered" evidence="3">
    <location>
        <begin position="1"/>
        <end position="143"/>
    </location>
</feature>
<evidence type="ECO:0000259" key="5">
    <source>
        <dbReference type="PROSITE" id="PS50002"/>
    </source>
</evidence>
<feature type="compositionally biased region" description="Low complexity" evidence="3">
    <location>
        <begin position="32"/>
        <end position="45"/>
    </location>
</feature>
<gene>
    <name evidence="6" type="ORF">BD324DRAFT_651418</name>
</gene>
<dbReference type="EMBL" id="NBSH01000007">
    <property type="protein sequence ID" value="ORX36945.1"/>
    <property type="molecule type" value="Genomic_DNA"/>
</dbReference>
<dbReference type="SMART" id="SM00326">
    <property type="entry name" value="SH3"/>
    <property type="match status" value="1"/>
</dbReference>
<feature type="domain" description="SH3" evidence="5">
    <location>
        <begin position="335"/>
        <end position="395"/>
    </location>
</feature>
<evidence type="ECO:0000256" key="2">
    <source>
        <dbReference type="PROSITE-ProRule" id="PRU00192"/>
    </source>
</evidence>
<evidence type="ECO:0000256" key="4">
    <source>
        <dbReference type="SAM" id="Phobius"/>
    </source>
</evidence>
<sequence>MSGLLDPIFGPGDSDDQTRPSNMAQEPPKEGPIAPSSSTIATTSAVQNQPDTSTQPTTSPTTTSTQQQQQQPQTTTQPTTSSTTTSSSTPAASPPPQSSSSAPPVASSSAVVTPSSSSSTTTVNNAPTIIDVPSSSTTTTATPIEQSTRTVVVVASGTVSVPGLLSISASRPTGSSIADNSEGKGGVGGSGLPLGAVVGIVIGGLVVIAIIAILATRTVRKRARERRTAHRSSMFEPWPAPVALEDEPYEKPSYADTAQSYPMQDTNTDGYHDGSYPAYGASQAYPAYDQYGQATQPYGQQPYMDAGIAGAAGMGAGAAAVAGVATGPGAEAGLQDNMMVRVKVGFVRSLEDELAITPGQQLYLHTSYDDGWCLCEDQAQNRGVVPVSCLEPWDDNANNGIVPSASEGALTNMSQRRSSLYQVSPIPEYQ</sequence>
<feature type="compositionally biased region" description="Low complexity" evidence="3">
    <location>
        <begin position="98"/>
        <end position="123"/>
    </location>
</feature>
<dbReference type="OrthoDB" id="5340910at2759"/>
<feature type="compositionally biased region" description="Low complexity" evidence="3">
    <location>
        <begin position="52"/>
        <end position="91"/>
    </location>
</feature>
<name>A0A1Y1UIL2_9TREE</name>
<proteinExistence type="predicted"/>
<evidence type="ECO:0000313" key="7">
    <source>
        <dbReference type="Proteomes" id="UP000193218"/>
    </source>
</evidence>
<dbReference type="Proteomes" id="UP000193218">
    <property type="component" value="Unassembled WGS sequence"/>
</dbReference>
<feature type="region of interest" description="Disordered" evidence="3">
    <location>
        <begin position="165"/>
        <end position="184"/>
    </location>
</feature>
<organism evidence="6 7">
    <name type="scientific">Kockovaella imperatae</name>
    <dbReference type="NCBI Taxonomy" id="4999"/>
    <lineage>
        <taxon>Eukaryota</taxon>
        <taxon>Fungi</taxon>
        <taxon>Dikarya</taxon>
        <taxon>Basidiomycota</taxon>
        <taxon>Agaricomycotina</taxon>
        <taxon>Tremellomycetes</taxon>
        <taxon>Tremellales</taxon>
        <taxon>Cuniculitremaceae</taxon>
        <taxon>Kockovaella</taxon>
    </lineage>
</organism>
<keyword evidence="4" id="KW-1133">Transmembrane helix</keyword>
<dbReference type="PROSITE" id="PS50002">
    <property type="entry name" value="SH3"/>
    <property type="match status" value="1"/>
</dbReference>
<dbReference type="Gene3D" id="2.30.30.40">
    <property type="entry name" value="SH3 Domains"/>
    <property type="match status" value="1"/>
</dbReference>
<dbReference type="AlphaFoldDB" id="A0A1Y1UIL2"/>
<keyword evidence="4" id="KW-0812">Transmembrane</keyword>
<feature type="compositionally biased region" description="Low complexity" evidence="3">
    <location>
        <begin position="134"/>
        <end position="143"/>
    </location>
</feature>
<accession>A0A1Y1UIL2</accession>
<reference evidence="6 7" key="1">
    <citation type="submission" date="2017-03" db="EMBL/GenBank/DDBJ databases">
        <title>Widespread Adenine N6-methylation of Active Genes in Fungi.</title>
        <authorList>
            <consortium name="DOE Joint Genome Institute"/>
            <person name="Mondo S.J."/>
            <person name="Dannebaum R.O."/>
            <person name="Kuo R.C."/>
            <person name="Louie K.B."/>
            <person name="Bewick A.J."/>
            <person name="Labutti K."/>
            <person name="Haridas S."/>
            <person name="Kuo A."/>
            <person name="Salamov A."/>
            <person name="Ahrendt S.R."/>
            <person name="Lau R."/>
            <person name="Bowen B.P."/>
            <person name="Lipzen A."/>
            <person name="Sullivan W."/>
            <person name="Andreopoulos W.B."/>
            <person name="Clum A."/>
            <person name="Lindquist E."/>
            <person name="Daum C."/>
            <person name="Northen T.R."/>
            <person name="Ramamoorthy G."/>
            <person name="Schmitz R.J."/>
            <person name="Gryganskyi A."/>
            <person name="Culley D."/>
            <person name="Magnuson J."/>
            <person name="James T.Y."/>
            <person name="O'Malley M.A."/>
            <person name="Stajich J.E."/>
            <person name="Spatafora J.W."/>
            <person name="Visel A."/>
            <person name="Grigoriev I.V."/>
        </authorList>
    </citation>
    <scope>NUCLEOTIDE SEQUENCE [LARGE SCALE GENOMIC DNA]</scope>
    <source>
        <strain evidence="6 7">NRRL Y-17943</strain>
    </source>
</reference>
<protein>
    <recommendedName>
        <fullName evidence="5">SH3 domain-containing protein</fullName>
    </recommendedName>
</protein>
<dbReference type="GeneID" id="33560140"/>
<dbReference type="InParanoid" id="A0A1Y1UIL2"/>
<dbReference type="RefSeq" id="XP_021871014.1">
    <property type="nucleotide sequence ID" value="XM_022018331.1"/>
</dbReference>
<evidence type="ECO:0000256" key="3">
    <source>
        <dbReference type="SAM" id="MobiDB-lite"/>
    </source>
</evidence>
<keyword evidence="1 2" id="KW-0728">SH3 domain</keyword>
<evidence type="ECO:0000313" key="6">
    <source>
        <dbReference type="EMBL" id="ORX36945.1"/>
    </source>
</evidence>
<evidence type="ECO:0000256" key="1">
    <source>
        <dbReference type="ARBA" id="ARBA00022443"/>
    </source>
</evidence>
<dbReference type="InterPro" id="IPR036028">
    <property type="entry name" value="SH3-like_dom_sf"/>
</dbReference>
<dbReference type="STRING" id="4999.A0A1Y1UIL2"/>
<dbReference type="SUPFAM" id="SSF50044">
    <property type="entry name" value="SH3-domain"/>
    <property type="match status" value="1"/>
</dbReference>
<keyword evidence="7" id="KW-1185">Reference proteome</keyword>
<comment type="caution">
    <text evidence="6">The sequence shown here is derived from an EMBL/GenBank/DDBJ whole genome shotgun (WGS) entry which is preliminary data.</text>
</comment>
<keyword evidence="4" id="KW-0472">Membrane</keyword>
<feature type="compositionally biased region" description="Polar residues" evidence="3">
    <location>
        <begin position="167"/>
        <end position="179"/>
    </location>
</feature>
<feature type="transmembrane region" description="Helical" evidence="4">
    <location>
        <begin position="194"/>
        <end position="216"/>
    </location>
</feature>